<protein>
    <submittedName>
        <fullName evidence="1">Uncharacterized protein</fullName>
    </submittedName>
</protein>
<reference evidence="1" key="1">
    <citation type="journal article" date="2021" name="Proc. Natl. Acad. Sci. U.S.A.">
        <title>A Catalog of Tens of Thousands of Viruses from Human Metagenomes Reveals Hidden Associations with Chronic Diseases.</title>
        <authorList>
            <person name="Tisza M.J."/>
            <person name="Buck C.B."/>
        </authorList>
    </citation>
    <scope>NUCLEOTIDE SEQUENCE</scope>
    <source>
        <strain evidence="1">CtZ5d16</strain>
    </source>
</reference>
<proteinExistence type="predicted"/>
<organism evidence="1">
    <name type="scientific">Podoviridae sp. ctZ5d16</name>
    <dbReference type="NCBI Taxonomy" id="2825257"/>
    <lineage>
        <taxon>Viruses</taxon>
        <taxon>Duplodnaviria</taxon>
        <taxon>Heunggongvirae</taxon>
        <taxon>Uroviricota</taxon>
        <taxon>Caudoviricetes</taxon>
    </lineage>
</organism>
<evidence type="ECO:0000313" key="1">
    <source>
        <dbReference type="EMBL" id="DAE15517.1"/>
    </source>
</evidence>
<name>A0A8S5Q9T3_9CAUD</name>
<accession>A0A8S5Q9T3</accession>
<dbReference type="EMBL" id="BK015606">
    <property type="protein sequence ID" value="DAE15517.1"/>
    <property type="molecule type" value="Genomic_DNA"/>
</dbReference>
<sequence length="84" mass="10087">MSNVFVRYLIGSRTRKNDFIQVHPRHLYLLNYARCDHKGFYCIPPEKRGEIGNLILFRILQRNVSNIREITDQIKHHHCCNHMP</sequence>